<proteinExistence type="inferred from homology"/>
<reference evidence="12" key="1">
    <citation type="submission" date="2015-05" db="EMBL/GenBank/DDBJ databases">
        <title>The complete genome of Altererythrobacter atlanticus strain 26DY36.</title>
        <authorList>
            <person name="Wu Y.-H."/>
            <person name="Cheng H."/>
            <person name="Wu X.-W."/>
        </authorList>
    </citation>
    <scope>NUCLEOTIDE SEQUENCE [LARGE SCALE GENOMIC DNA]</scope>
    <source>
        <strain evidence="12">26DY36</strain>
    </source>
</reference>
<keyword evidence="7 12" id="KW-0808">Transferase</keyword>
<evidence type="ECO:0000256" key="9">
    <source>
        <dbReference type="ARBA" id="ARBA00030757"/>
    </source>
</evidence>
<dbReference type="PANTHER" id="PTHR11579:SF0">
    <property type="entry name" value="PROTEIN-L-ISOASPARTATE(D-ASPARTATE) O-METHYLTRANSFERASE"/>
    <property type="match status" value="1"/>
</dbReference>
<evidence type="ECO:0000256" key="11">
    <source>
        <dbReference type="ARBA" id="ARBA00031350"/>
    </source>
</evidence>
<keyword evidence="5" id="KW-0963">Cytoplasm</keyword>
<accession>A0A0F7KUM0</accession>
<dbReference type="Gene3D" id="3.40.50.150">
    <property type="entry name" value="Vaccinia Virus protein VP39"/>
    <property type="match status" value="1"/>
</dbReference>
<evidence type="ECO:0000313" key="12">
    <source>
        <dbReference type="EMBL" id="AKH43314.1"/>
    </source>
</evidence>
<evidence type="ECO:0000256" key="4">
    <source>
        <dbReference type="ARBA" id="ARBA00013346"/>
    </source>
</evidence>
<dbReference type="Proteomes" id="UP000034392">
    <property type="component" value="Chromosome"/>
</dbReference>
<evidence type="ECO:0000256" key="3">
    <source>
        <dbReference type="ARBA" id="ARBA00011890"/>
    </source>
</evidence>
<evidence type="ECO:0000313" key="13">
    <source>
        <dbReference type="Proteomes" id="UP000034392"/>
    </source>
</evidence>
<keyword evidence="8" id="KW-0949">S-adenosyl-L-methionine</keyword>
<dbReference type="STRING" id="1267766.WYH_02282"/>
<dbReference type="Pfam" id="PF01135">
    <property type="entry name" value="PCMT"/>
    <property type="match status" value="1"/>
</dbReference>
<dbReference type="GO" id="GO:0032259">
    <property type="term" value="P:methylation"/>
    <property type="evidence" value="ECO:0007669"/>
    <property type="project" value="UniProtKB-KW"/>
</dbReference>
<dbReference type="EMBL" id="CP011452">
    <property type="protein sequence ID" value="AKH43314.1"/>
    <property type="molecule type" value="Genomic_DNA"/>
</dbReference>
<keyword evidence="13" id="KW-1185">Reference proteome</keyword>
<comment type="similarity">
    <text evidence="2">Belongs to the methyltransferase superfamily. L-isoaspartyl/D-aspartyl protein methyltransferase family.</text>
</comment>
<name>A0A0F7KUM0_9SPHN</name>
<evidence type="ECO:0000256" key="8">
    <source>
        <dbReference type="ARBA" id="ARBA00022691"/>
    </source>
</evidence>
<dbReference type="GO" id="GO:0004719">
    <property type="term" value="F:protein-L-isoaspartate (D-aspartate) O-methyltransferase activity"/>
    <property type="evidence" value="ECO:0007669"/>
    <property type="project" value="UniProtKB-EC"/>
</dbReference>
<dbReference type="PATRIC" id="fig|1267766.3.peg.2309"/>
<protein>
    <recommendedName>
        <fullName evidence="4">Protein-L-isoaspartate O-methyltransferase</fullName>
        <ecNumber evidence="3">2.1.1.77</ecNumber>
    </recommendedName>
    <alternativeName>
        <fullName evidence="11">L-isoaspartyl protein carboxyl methyltransferase</fullName>
    </alternativeName>
    <alternativeName>
        <fullName evidence="9">Protein L-isoaspartyl methyltransferase</fullName>
    </alternativeName>
    <alternativeName>
        <fullName evidence="10">Protein-beta-aspartate methyltransferase</fullName>
    </alternativeName>
</protein>
<organism evidence="12 13">
    <name type="scientific">Croceibacterium atlanticum</name>
    <dbReference type="NCBI Taxonomy" id="1267766"/>
    <lineage>
        <taxon>Bacteria</taxon>
        <taxon>Pseudomonadati</taxon>
        <taxon>Pseudomonadota</taxon>
        <taxon>Alphaproteobacteria</taxon>
        <taxon>Sphingomonadales</taxon>
        <taxon>Erythrobacteraceae</taxon>
        <taxon>Croceibacterium</taxon>
    </lineage>
</organism>
<dbReference type="PANTHER" id="PTHR11579">
    <property type="entry name" value="PROTEIN-L-ISOASPARTATE O-METHYLTRANSFERASE"/>
    <property type="match status" value="1"/>
</dbReference>
<evidence type="ECO:0000256" key="7">
    <source>
        <dbReference type="ARBA" id="ARBA00022679"/>
    </source>
</evidence>
<evidence type="ECO:0000256" key="10">
    <source>
        <dbReference type="ARBA" id="ARBA00031323"/>
    </source>
</evidence>
<sequence length="239" mass="26131">MQNLGRIGRNRPYGQSAWPQAPFCLRLTLTQRQEICEVTIVQSRPQNVGYEAARKAMIDSQLRTSGVNAEFVLRRMSVVPREEYVPEHARGTAYMDRAIRLDNGRFLGAPVVQGMMLQEAAPRPGDKALLVDGGSGYMAELLKPLVGELEVVSAGDATAQSRKAADIDLLIVDGAVEQLPDSLTRRLVEDGRIVTGQVQNGLTRLARGRKVAGQIALLPLAEVGMPILPEFAIPKSWSF</sequence>
<evidence type="ECO:0000256" key="2">
    <source>
        <dbReference type="ARBA" id="ARBA00005369"/>
    </source>
</evidence>
<evidence type="ECO:0000256" key="6">
    <source>
        <dbReference type="ARBA" id="ARBA00022603"/>
    </source>
</evidence>
<dbReference type="SUPFAM" id="SSF53335">
    <property type="entry name" value="S-adenosyl-L-methionine-dependent methyltransferases"/>
    <property type="match status" value="1"/>
</dbReference>
<comment type="subcellular location">
    <subcellularLocation>
        <location evidence="1">Cytoplasm</location>
    </subcellularLocation>
</comment>
<dbReference type="InterPro" id="IPR029063">
    <property type="entry name" value="SAM-dependent_MTases_sf"/>
</dbReference>
<evidence type="ECO:0000256" key="1">
    <source>
        <dbReference type="ARBA" id="ARBA00004496"/>
    </source>
</evidence>
<gene>
    <name evidence="12" type="primary">pcm</name>
    <name evidence="12" type="ORF">WYH_02282</name>
</gene>
<keyword evidence="6 12" id="KW-0489">Methyltransferase</keyword>
<dbReference type="GO" id="GO:0005737">
    <property type="term" value="C:cytoplasm"/>
    <property type="evidence" value="ECO:0007669"/>
    <property type="project" value="UniProtKB-SubCell"/>
</dbReference>
<evidence type="ECO:0000256" key="5">
    <source>
        <dbReference type="ARBA" id="ARBA00022490"/>
    </source>
</evidence>
<dbReference type="KEGG" id="aay:WYH_02282"/>
<dbReference type="InterPro" id="IPR000682">
    <property type="entry name" value="PCMT"/>
</dbReference>
<dbReference type="EC" id="2.1.1.77" evidence="3"/>
<dbReference type="AlphaFoldDB" id="A0A0F7KUM0"/>